<name>A0ABT1QZK0_9GAMM</name>
<evidence type="ECO:0000313" key="1">
    <source>
        <dbReference type="EMBL" id="MCQ4167717.1"/>
    </source>
</evidence>
<dbReference type="RefSeq" id="WP_255916898.1">
    <property type="nucleotide sequence ID" value="NZ_JANFQO010000053.1"/>
</dbReference>
<accession>A0ABT1QZK0</accession>
<sequence>MRIDSTNYAQANKALASVLLLYYHLLREGGITNDQTVYLAPDDFDPFVYLTVEVSEDQRNEIDETLLREGAALCLLCDLNDLVADCDADGSTHPLLQKIVDALTRNAAYAVPEALVIAQEVSASKGELDHERLNTRLNVVFEKYVVGRFRALARIDTADRGSRS</sequence>
<proteinExistence type="predicted"/>
<dbReference type="EMBL" id="JANFQO010000053">
    <property type="protein sequence ID" value="MCQ4167717.1"/>
    <property type="molecule type" value="Genomic_DNA"/>
</dbReference>
<reference evidence="1" key="1">
    <citation type="submission" date="2022-07" db="EMBL/GenBank/DDBJ databases">
        <title>Tahibacter sp., a new gammaproteobacterium isolated from the silt sample collected at pig farm.</title>
        <authorList>
            <person name="Chen H."/>
        </authorList>
    </citation>
    <scope>NUCLEOTIDE SEQUENCE</scope>
    <source>
        <strain evidence="1">P2K</strain>
    </source>
</reference>
<keyword evidence="2" id="KW-1185">Reference proteome</keyword>
<organism evidence="1 2">
    <name type="scientific">Tahibacter harae</name>
    <dbReference type="NCBI Taxonomy" id="2963937"/>
    <lineage>
        <taxon>Bacteria</taxon>
        <taxon>Pseudomonadati</taxon>
        <taxon>Pseudomonadota</taxon>
        <taxon>Gammaproteobacteria</taxon>
        <taxon>Lysobacterales</taxon>
        <taxon>Rhodanobacteraceae</taxon>
        <taxon>Tahibacter</taxon>
    </lineage>
</organism>
<dbReference type="Proteomes" id="UP001165498">
    <property type="component" value="Unassembled WGS sequence"/>
</dbReference>
<comment type="caution">
    <text evidence="1">The sequence shown here is derived from an EMBL/GenBank/DDBJ whole genome shotgun (WGS) entry which is preliminary data.</text>
</comment>
<protein>
    <submittedName>
        <fullName evidence="1">Uncharacterized protein</fullName>
    </submittedName>
</protein>
<gene>
    <name evidence="1" type="ORF">NM961_23665</name>
</gene>
<evidence type="ECO:0000313" key="2">
    <source>
        <dbReference type="Proteomes" id="UP001165498"/>
    </source>
</evidence>